<protein>
    <submittedName>
        <fullName evidence="5">LCP family protein</fullName>
    </submittedName>
</protein>
<dbReference type="EMBL" id="JAGQLG010000085">
    <property type="protein sequence ID" value="MCA9382221.1"/>
    <property type="molecule type" value="Genomic_DNA"/>
</dbReference>
<feature type="region of interest" description="Disordered" evidence="2">
    <location>
        <begin position="1"/>
        <end position="23"/>
    </location>
</feature>
<comment type="caution">
    <text evidence="5">The sequence shown here is derived from an EMBL/GenBank/DDBJ whole genome shotgun (WGS) entry which is preliminary data.</text>
</comment>
<dbReference type="Gene3D" id="3.40.630.190">
    <property type="entry name" value="LCP protein"/>
    <property type="match status" value="1"/>
</dbReference>
<comment type="similarity">
    <text evidence="1">Belongs to the LytR/CpsA/Psr (LCP) family.</text>
</comment>
<dbReference type="PANTHER" id="PTHR33392">
    <property type="entry name" value="POLYISOPRENYL-TEICHOIC ACID--PEPTIDOGLYCAN TEICHOIC ACID TRANSFERASE TAGU"/>
    <property type="match status" value="1"/>
</dbReference>
<evidence type="ECO:0000256" key="1">
    <source>
        <dbReference type="ARBA" id="ARBA00006068"/>
    </source>
</evidence>
<reference evidence="5" key="1">
    <citation type="submission" date="2020-04" db="EMBL/GenBank/DDBJ databases">
        <authorList>
            <person name="Zhang T."/>
        </authorList>
    </citation>
    <scope>NUCLEOTIDE SEQUENCE</scope>
    <source>
        <strain evidence="5">HKST-UBA10</strain>
    </source>
</reference>
<dbReference type="InterPro" id="IPR004474">
    <property type="entry name" value="LytR_CpsA_psr"/>
</dbReference>
<evidence type="ECO:0000313" key="5">
    <source>
        <dbReference type="EMBL" id="MCA9382221.1"/>
    </source>
</evidence>
<feature type="domain" description="Cell envelope-related transcriptional attenuator" evidence="4">
    <location>
        <begin position="167"/>
        <end position="332"/>
    </location>
</feature>
<evidence type="ECO:0000256" key="2">
    <source>
        <dbReference type="SAM" id="MobiDB-lite"/>
    </source>
</evidence>
<feature type="region of interest" description="Disordered" evidence="2">
    <location>
        <begin position="29"/>
        <end position="48"/>
    </location>
</feature>
<name>A0A955L3I6_9BACT</name>
<keyword evidence="3" id="KW-0812">Transmembrane</keyword>
<dbReference type="PANTHER" id="PTHR33392:SF6">
    <property type="entry name" value="POLYISOPRENYL-TEICHOIC ACID--PEPTIDOGLYCAN TEICHOIC ACID TRANSFERASE TAGU"/>
    <property type="match status" value="1"/>
</dbReference>
<evidence type="ECO:0000259" key="4">
    <source>
        <dbReference type="Pfam" id="PF03816"/>
    </source>
</evidence>
<keyword evidence="3" id="KW-0472">Membrane</keyword>
<gene>
    <name evidence="5" type="ORF">KC660_02320</name>
</gene>
<dbReference type="InterPro" id="IPR050922">
    <property type="entry name" value="LytR/CpsA/Psr_CW_biosynth"/>
</dbReference>
<feature type="compositionally biased region" description="Polar residues" evidence="2">
    <location>
        <begin position="29"/>
        <end position="45"/>
    </location>
</feature>
<feature type="compositionally biased region" description="Basic and acidic residues" evidence="2">
    <location>
        <begin position="1"/>
        <end position="15"/>
    </location>
</feature>
<dbReference type="Proteomes" id="UP000782843">
    <property type="component" value="Unassembled WGS sequence"/>
</dbReference>
<reference evidence="5" key="2">
    <citation type="journal article" date="2021" name="Microbiome">
        <title>Successional dynamics and alternative stable states in a saline activated sludge microbial community over 9 years.</title>
        <authorList>
            <person name="Wang Y."/>
            <person name="Ye J."/>
            <person name="Ju F."/>
            <person name="Liu L."/>
            <person name="Boyd J.A."/>
            <person name="Deng Y."/>
            <person name="Parks D.H."/>
            <person name="Jiang X."/>
            <person name="Yin X."/>
            <person name="Woodcroft B.J."/>
            <person name="Tyson G.W."/>
            <person name="Hugenholtz P."/>
            <person name="Polz M.F."/>
            <person name="Zhang T."/>
        </authorList>
    </citation>
    <scope>NUCLEOTIDE SEQUENCE</scope>
    <source>
        <strain evidence="5">HKST-UBA10</strain>
    </source>
</reference>
<sequence>MIEIDLDKNQEEQKTPKPTTQPVVKGLIPNNSNQMNNQASLANQPKQKKKFFSFSKKKKKKTDVKPISLKKEHGKFKVKKLVYSLFVLIAVTIVCIFAVDRLGNNIFSACTDGNCSTSASGKGFLSGLVEPDPELKQDNGLTSVLIVGLDARYAKKVGDSYNGDLMNTDTLIQLIYNHKTKEIVMISVPRDLYVQNTTVGYSGKVNGLWSTAEGKYGKGKGITYLEDQITTMTGVKNQYYAIVTFDIVKDLINTFGDEVNGQKGLYIDVPEAFNERFPDDVNGGYFPIHFDAGRQFIDTERLMQYSRARQLTSDWKRAARQQQVVDALKDKVLGTDSLLNPTKLLNVYNTFKSNVILSPVGTEDIKAALSEKDQLAGGYTSVVLDPKLGGINKIITTYPPANFQGASLQGPVGYDYKEYEVVKDFVAKILKYPSVYEEMPKIVVYNYTGEAVLSDEEIKNLKETLPVEIQTYNRTIEQLDTQYELYDFSDGKMAKTLAILEKELGVKVSTNKDPETGGLVFNKLYGEDISIRVSKPPVKTTTATTTPTSTN</sequence>
<evidence type="ECO:0000313" key="6">
    <source>
        <dbReference type="Proteomes" id="UP000782843"/>
    </source>
</evidence>
<accession>A0A955L3I6</accession>
<organism evidence="5 6">
    <name type="scientific">Candidatus Dojkabacteria bacterium</name>
    <dbReference type="NCBI Taxonomy" id="2099670"/>
    <lineage>
        <taxon>Bacteria</taxon>
        <taxon>Candidatus Dojkabacteria</taxon>
    </lineage>
</organism>
<keyword evidence="3" id="KW-1133">Transmembrane helix</keyword>
<dbReference type="Pfam" id="PF03816">
    <property type="entry name" value="LytR_cpsA_psr"/>
    <property type="match status" value="1"/>
</dbReference>
<dbReference type="AlphaFoldDB" id="A0A955L3I6"/>
<feature type="transmembrane region" description="Helical" evidence="3">
    <location>
        <begin position="81"/>
        <end position="99"/>
    </location>
</feature>
<evidence type="ECO:0000256" key="3">
    <source>
        <dbReference type="SAM" id="Phobius"/>
    </source>
</evidence>
<proteinExistence type="inferred from homology"/>